<dbReference type="PROSITE" id="PS51635">
    <property type="entry name" value="PNPLA"/>
    <property type="match status" value="1"/>
</dbReference>
<proteinExistence type="predicted"/>
<evidence type="ECO:0000259" key="6">
    <source>
        <dbReference type="PROSITE" id="PS51635"/>
    </source>
</evidence>
<evidence type="ECO:0000256" key="5">
    <source>
        <dbReference type="SAM" id="MobiDB-lite"/>
    </source>
</evidence>
<feature type="domain" description="PNPLA" evidence="6">
    <location>
        <begin position="28"/>
        <end position="197"/>
    </location>
</feature>
<sequence length="354" mass="40461">MGKYIPVTLNNITALEFQSSLPQGKVALVCEGGGQRGIFTAGVLDEFMRSQFDPFDILLGVSAGAQNLSAFACGQRGYARKIINRYTTNNQFFNPLRFVRGGNLLDLDWYIETTAKEMPLDMPTALRRFDTGREFYMVASRSDNFQANYFQPDEPTWLEIIKASSAIPAFYRNGVLFHDVVYHDGGISDAIPVREAYRRGCRTIVVVRTVPSEYQYTTEWVERMGKWFENSRLQRFMEMAQVHIETYTETIKFIQSPPEDVVVIEIYPPTTLQSSALGSRLSALNHDYHVGRRCGRYFLATIGQHFSKKKFKQHDKKVFSLFEQEAKADKAENASIIQQGTRSVHPDVRQIQNE</sequence>
<dbReference type="EMBL" id="JADSJR010000021">
    <property type="protein sequence ID" value="MBG2915510.1"/>
    <property type="molecule type" value="Genomic_DNA"/>
</dbReference>
<dbReference type="Pfam" id="PF01734">
    <property type="entry name" value="Patatin"/>
    <property type="match status" value="1"/>
</dbReference>
<dbReference type="Proteomes" id="UP000612266">
    <property type="component" value="Unassembled WGS sequence"/>
</dbReference>
<dbReference type="PANTHER" id="PTHR14226:SF25">
    <property type="entry name" value="PHOSPHOESTERASE"/>
    <property type="match status" value="1"/>
</dbReference>
<feature type="short sequence motif" description="GXSXG" evidence="4">
    <location>
        <begin position="60"/>
        <end position="64"/>
    </location>
</feature>
<accession>A0A6I6G4K2</accession>
<dbReference type="PANTHER" id="PTHR14226">
    <property type="entry name" value="NEUROPATHY TARGET ESTERASE/SWISS CHEESE D.MELANOGASTER"/>
    <property type="match status" value="1"/>
</dbReference>
<dbReference type="GO" id="GO:0016787">
    <property type="term" value="F:hydrolase activity"/>
    <property type="evidence" value="ECO:0007669"/>
    <property type="project" value="UniProtKB-UniRule"/>
</dbReference>
<dbReference type="CDD" id="cd07208">
    <property type="entry name" value="Pat_hypo_Ecoli_yjju_like"/>
    <property type="match status" value="1"/>
</dbReference>
<dbReference type="InterPro" id="IPR050301">
    <property type="entry name" value="NTE"/>
</dbReference>
<name>A0A6I6G4K2_9GAMM</name>
<reference evidence="8 9" key="1">
    <citation type="submission" date="2020-01" db="EMBL/GenBank/DDBJ databases">
        <title>The genomic epidemiology of tigecycline resistance gene tet(X) variants in a swine farm in China.</title>
        <authorList>
            <person name="Peng K."/>
            <person name="Li R."/>
        </authorList>
    </citation>
    <scope>NUCLEOTIDE SEQUENCE [LARGE SCALE GENOMIC DNA]</scope>
    <source>
        <strain evidence="8 9">ZF1</strain>
    </source>
</reference>
<keyword evidence="2 4" id="KW-0442">Lipid degradation</keyword>
<dbReference type="InterPro" id="IPR045943">
    <property type="entry name" value="DUF6363"/>
</dbReference>
<dbReference type="AlphaFoldDB" id="A0A6I6G4K2"/>
<dbReference type="RefSeq" id="WP_075672700.1">
    <property type="nucleotide sequence ID" value="NZ_CP045008.1"/>
</dbReference>
<evidence type="ECO:0000313" key="9">
    <source>
        <dbReference type="Proteomes" id="UP000501338"/>
    </source>
</evidence>
<dbReference type="GeneID" id="57334139"/>
<dbReference type="Proteomes" id="UP000501338">
    <property type="component" value="Chromosome"/>
</dbReference>
<dbReference type="InterPro" id="IPR002641">
    <property type="entry name" value="PNPLA_dom"/>
</dbReference>
<dbReference type="EMBL" id="CP047340">
    <property type="protein sequence ID" value="QIF88584.1"/>
    <property type="molecule type" value="Genomic_DNA"/>
</dbReference>
<evidence type="ECO:0000256" key="1">
    <source>
        <dbReference type="ARBA" id="ARBA00022801"/>
    </source>
</evidence>
<dbReference type="InterPro" id="IPR037483">
    <property type="entry name" value="YjjU-like"/>
</dbReference>
<evidence type="ECO:0000313" key="7">
    <source>
        <dbReference type="EMBL" id="MBG2915510.1"/>
    </source>
</evidence>
<keyword evidence="3 4" id="KW-0443">Lipid metabolism</keyword>
<feature type="region of interest" description="Disordered" evidence="5">
    <location>
        <begin position="333"/>
        <end position="354"/>
    </location>
</feature>
<feature type="active site" description="Proton acceptor" evidence="4">
    <location>
        <position position="184"/>
    </location>
</feature>
<dbReference type="GO" id="GO:0016042">
    <property type="term" value="P:lipid catabolic process"/>
    <property type="evidence" value="ECO:0007669"/>
    <property type="project" value="UniProtKB-UniRule"/>
</dbReference>
<evidence type="ECO:0000313" key="8">
    <source>
        <dbReference type="EMBL" id="QIF88584.1"/>
    </source>
</evidence>
<keyword evidence="9" id="KW-1185">Reference proteome</keyword>
<feature type="short sequence motif" description="GXGXXG" evidence="4">
    <location>
        <begin position="32"/>
        <end position="37"/>
    </location>
</feature>
<evidence type="ECO:0000256" key="2">
    <source>
        <dbReference type="ARBA" id="ARBA00022963"/>
    </source>
</evidence>
<protein>
    <submittedName>
        <fullName evidence="8">Patatin family protein</fullName>
    </submittedName>
    <submittedName>
        <fullName evidence="7">Patatin-like phospholipase family protein</fullName>
    </submittedName>
</protein>
<dbReference type="SUPFAM" id="SSF52151">
    <property type="entry name" value="FabD/lysophospholipase-like"/>
    <property type="match status" value="1"/>
</dbReference>
<dbReference type="Gene3D" id="3.40.1090.10">
    <property type="entry name" value="Cytosolic phospholipase A2 catalytic domain"/>
    <property type="match status" value="2"/>
</dbReference>
<gene>
    <name evidence="8" type="ORF">GTH23_00365</name>
    <name evidence="7" type="ORF">I4901_14180</name>
</gene>
<evidence type="ECO:0000256" key="4">
    <source>
        <dbReference type="PROSITE-ProRule" id="PRU01161"/>
    </source>
</evidence>
<evidence type="ECO:0000313" key="10">
    <source>
        <dbReference type="Proteomes" id="UP000612266"/>
    </source>
</evidence>
<feature type="active site" description="Nucleophile" evidence="4">
    <location>
        <position position="62"/>
    </location>
</feature>
<dbReference type="Pfam" id="PF19890">
    <property type="entry name" value="DUF6363"/>
    <property type="match status" value="1"/>
</dbReference>
<feature type="short sequence motif" description="DGA/G" evidence="4">
    <location>
        <begin position="184"/>
        <end position="186"/>
    </location>
</feature>
<evidence type="ECO:0000256" key="3">
    <source>
        <dbReference type="ARBA" id="ARBA00023098"/>
    </source>
</evidence>
<organism evidence="7 10">
    <name type="scientific">Proteus terrae subsp. cibarius</name>
    <dbReference type="NCBI Taxonomy" id="626774"/>
    <lineage>
        <taxon>Bacteria</taxon>
        <taxon>Pseudomonadati</taxon>
        <taxon>Pseudomonadota</taxon>
        <taxon>Gammaproteobacteria</taxon>
        <taxon>Enterobacterales</taxon>
        <taxon>Morganellaceae</taxon>
        <taxon>Proteus</taxon>
    </lineage>
</organism>
<reference evidence="7" key="2">
    <citation type="submission" date="2020-11" db="EMBL/GenBank/DDBJ databases">
        <title>Enhanced detection system for hospital associated transmission using whole genome sequencing surveillance.</title>
        <authorList>
            <person name="Harrison L.H."/>
            <person name="Van Tyne D."/>
            <person name="Marsh J.W."/>
            <person name="Griffith M.P."/>
            <person name="Snyder D.J."/>
            <person name="Cooper V.S."/>
            <person name="Mustapha M."/>
        </authorList>
    </citation>
    <scope>NUCLEOTIDE SEQUENCE</scope>
    <source>
        <strain evidence="7">PR00070</strain>
    </source>
</reference>
<keyword evidence="1 4" id="KW-0378">Hydrolase</keyword>
<dbReference type="InterPro" id="IPR016035">
    <property type="entry name" value="Acyl_Trfase/lysoPLipase"/>
</dbReference>